<reference evidence="13 14" key="1">
    <citation type="journal article" date="2016" name="Int. J. Syst. Evol. Microbiol.">
        <title>Agromyces aureus sp. nov., isolated from the rhizosphere of Salix caprea L. grown in a heavy-metal-contaminated soil.</title>
        <authorList>
            <person name="Corretto E."/>
            <person name="Antonielli L."/>
            <person name="Sessitsch A."/>
            <person name="Compant S."/>
            <person name="Gorfer M."/>
            <person name="Kuffner M."/>
            <person name="Brader G."/>
        </authorList>
    </citation>
    <scope>NUCLEOTIDE SEQUENCE [LARGE SCALE GENOMIC DNA]</scope>
    <source>
        <strain evidence="13 14">AR33</strain>
    </source>
</reference>
<keyword evidence="3" id="KW-0479">Metal-binding</keyword>
<evidence type="ECO:0000256" key="8">
    <source>
        <dbReference type="HAMAP-Rule" id="MF_00952"/>
    </source>
</evidence>
<dbReference type="KEGG" id="agy:ATC03_14945"/>
<feature type="site" description="Interaction with DNA" evidence="8">
    <location>
        <position position="154"/>
    </location>
</feature>
<keyword evidence="14" id="KW-1185">Reference proteome</keyword>
<feature type="active site" description="O-(5'-phospho-DNA)-tyrosine intermediate" evidence="8">
    <location>
        <position position="323"/>
    </location>
</feature>
<evidence type="ECO:0000313" key="13">
    <source>
        <dbReference type="EMBL" id="ANJ27815.1"/>
    </source>
</evidence>
<feature type="domain" description="Toprim" evidence="11">
    <location>
        <begin position="5"/>
        <end position="128"/>
    </location>
</feature>
<dbReference type="OrthoDB" id="9804262at2"/>
<reference evidence="14" key="2">
    <citation type="submission" date="2016-01" db="EMBL/GenBank/DDBJ databases">
        <title>Complete genome sequence of Agromyces aureus AR33T and comparison with related organisms.</title>
        <authorList>
            <person name="Corretto E."/>
            <person name="Antonielli L."/>
            <person name="Sessitsch A."/>
            <person name="Brader G."/>
        </authorList>
    </citation>
    <scope>NUCLEOTIDE SEQUENCE [LARGE SCALE GENOMIC DNA]</scope>
    <source>
        <strain evidence="14">AR33</strain>
    </source>
</reference>
<dbReference type="InterPro" id="IPR023405">
    <property type="entry name" value="Topo_IA_core_domain"/>
</dbReference>
<dbReference type="InterPro" id="IPR003601">
    <property type="entry name" value="Topo_IA_2"/>
</dbReference>
<dbReference type="GO" id="GO:0003677">
    <property type="term" value="F:DNA binding"/>
    <property type="evidence" value="ECO:0007669"/>
    <property type="project" value="UniProtKB-KW"/>
</dbReference>
<feature type="site" description="Interaction with DNA" evidence="8">
    <location>
        <position position="157"/>
    </location>
</feature>
<dbReference type="InterPro" id="IPR034149">
    <property type="entry name" value="TOPRIM_TopoI"/>
</dbReference>
<keyword evidence="9" id="KW-0175">Coiled coil</keyword>
<evidence type="ECO:0000256" key="2">
    <source>
        <dbReference type="ARBA" id="ARBA00009446"/>
    </source>
</evidence>
<dbReference type="GO" id="GO:0046872">
    <property type="term" value="F:metal ion binding"/>
    <property type="evidence" value="ECO:0007669"/>
    <property type="project" value="UniProtKB-KW"/>
</dbReference>
<dbReference type="Gene3D" id="1.10.290.10">
    <property type="entry name" value="Topoisomerase I, domain 4"/>
    <property type="match status" value="1"/>
</dbReference>
<dbReference type="InterPro" id="IPR005733">
    <property type="entry name" value="TopoI_bac-type"/>
</dbReference>
<dbReference type="InterPro" id="IPR003602">
    <property type="entry name" value="Topo_IA_DNA-bd_dom"/>
</dbReference>
<keyword evidence="4" id="KW-0460">Magnesium</keyword>
<dbReference type="PROSITE" id="PS50880">
    <property type="entry name" value="TOPRIM"/>
    <property type="match status" value="1"/>
</dbReference>
<evidence type="ECO:0000256" key="9">
    <source>
        <dbReference type="SAM" id="Coils"/>
    </source>
</evidence>
<dbReference type="CDD" id="cd00186">
    <property type="entry name" value="TOP1Ac"/>
    <property type="match status" value="1"/>
</dbReference>
<name>A0A191WHN8_9MICO</name>
<dbReference type="PROSITE" id="PS00396">
    <property type="entry name" value="TOPO_IA_1"/>
    <property type="match status" value="1"/>
</dbReference>
<dbReference type="RefSeq" id="WP_067878760.1">
    <property type="nucleotide sequence ID" value="NZ_CP013979.1"/>
</dbReference>
<comment type="catalytic activity">
    <reaction evidence="1 8">
        <text>ATP-independent breakage of single-stranded DNA, followed by passage and rejoining.</text>
        <dbReference type="EC" id="5.6.2.1"/>
    </reaction>
</comment>
<dbReference type="HAMAP" id="MF_00952">
    <property type="entry name" value="Topoisom_1_prok"/>
    <property type="match status" value="1"/>
</dbReference>
<dbReference type="InterPro" id="IPR000380">
    <property type="entry name" value="Topo_IA"/>
</dbReference>
<dbReference type="PRINTS" id="PR00417">
    <property type="entry name" value="PRTPISMRASEI"/>
</dbReference>
<dbReference type="InterPro" id="IPR013824">
    <property type="entry name" value="Topo_IA_cen_sub1"/>
</dbReference>
<feature type="compositionally biased region" description="Basic and acidic residues" evidence="10">
    <location>
        <begin position="466"/>
        <end position="475"/>
    </location>
</feature>
<feature type="site" description="Interaction with DNA" evidence="8">
    <location>
        <position position="325"/>
    </location>
</feature>
<feature type="compositionally biased region" description="Basic residues" evidence="10">
    <location>
        <begin position="906"/>
        <end position="922"/>
    </location>
</feature>
<evidence type="ECO:0000256" key="10">
    <source>
        <dbReference type="SAM" id="MobiDB-lite"/>
    </source>
</evidence>
<feature type="compositionally biased region" description="Basic and acidic residues" evidence="10">
    <location>
        <begin position="365"/>
        <end position="381"/>
    </location>
</feature>
<comment type="similarity">
    <text evidence="2 8">Belongs to the type IA topoisomerase family.</text>
</comment>
<dbReference type="Gene3D" id="3.40.50.140">
    <property type="match status" value="1"/>
</dbReference>
<dbReference type="NCBIfam" id="TIGR01051">
    <property type="entry name" value="topA_bact"/>
    <property type="match status" value="1"/>
</dbReference>
<dbReference type="STRING" id="453304.ATC03_14945"/>
<keyword evidence="7 8" id="KW-0413">Isomerase</keyword>
<dbReference type="SMART" id="SM00493">
    <property type="entry name" value="TOPRIM"/>
    <property type="match status" value="1"/>
</dbReference>
<evidence type="ECO:0000259" key="12">
    <source>
        <dbReference type="PROSITE" id="PS52039"/>
    </source>
</evidence>
<feature type="compositionally biased region" description="Basic and acidic residues" evidence="10">
    <location>
        <begin position="730"/>
        <end position="739"/>
    </location>
</feature>
<dbReference type="AlphaFoldDB" id="A0A191WHN8"/>
<dbReference type="InterPro" id="IPR013826">
    <property type="entry name" value="Topo_IA_cen_sub3"/>
</dbReference>
<evidence type="ECO:0000256" key="3">
    <source>
        <dbReference type="ARBA" id="ARBA00022723"/>
    </source>
</evidence>
<feature type="region of interest" description="Disordered" evidence="10">
    <location>
        <begin position="713"/>
        <end position="748"/>
    </location>
</feature>
<dbReference type="InterPro" id="IPR028612">
    <property type="entry name" value="Topoisom_1_IA"/>
</dbReference>
<evidence type="ECO:0000256" key="7">
    <source>
        <dbReference type="ARBA" id="ARBA00023235"/>
    </source>
</evidence>
<dbReference type="GO" id="GO:0003917">
    <property type="term" value="F:DNA topoisomerase type I (single strand cut, ATP-independent) activity"/>
    <property type="evidence" value="ECO:0007669"/>
    <property type="project" value="UniProtKB-UniRule"/>
</dbReference>
<dbReference type="PANTHER" id="PTHR42785:SF1">
    <property type="entry name" value="DNA TOPOISOMERASE"/>
    <property type="match status" value="1"/>
</dbReference>
<evidence type="ECO:0000313" key="14">
    <source>
        <dbReference type="Proteomes" id="UP000078437"/>
    </source>
</evidence>
<accession>A0A191WHN8</accession>
<feature type="coiled-coil region" evidence="9">
    <location>
        <begin position="72"/>
        <end position="99"/>
    </location>
</feature>
<proteinExistence type="inferred from homology"/>
<feature type="site" description="Interaction with DNA" evidence="8">
    <location>
        <position position="35"/>
    </location>
</feature>
<evidence type="ECO:0000256" key="5">
    <source>
        <dbReference type="ARBA" id="ARBA00023029"/>
    </source>
</evidence>
<dbReference type="InterPro" id="IPR013497">
    <property type="entry name" value="Topo_IA_cen"/>
</dbReference>
<dbReference type="PROSITE" id="PS52039">
    <property type="entry name" value="TOPO_IA_2"/>
    <property type="match status" value="1"/>
</dbReference>
<dbReference type="EMBL" id="CP013979">
    <property type="protein sequence ID" value="ANJ27815.1"/>
    <property type="molecule type" value="Genomic_DNA"/>
</dbReference>
<dbReference type="Pfam" id="PF01751">
    <property type="entry name" value="Toprim"/>
    <property type="match status" value="1"/>
</dbReference>
<comment type="function">
    <text evidence="8">Releases the supercoiling and torsional tension of DNA, which is introduced during the DNA replication and transcription, by transiently cleaving and rejoining one strand of the DNA duplex. Introduces a single-strand break via transesterification at a target site in duplex DNA. The scissile phosphodiester is attacked by the catalytic tyrosine of the enzyme, resulting in the formation of a DNA-(5'-phosphotyrosyl)-enzyme intermediate and the expulsion of a 3'-OH DNA strand. The free DNA strand then undergoes passage around the unbroken strand, thus removing DNA supercoils. Finally, in the religation step, the DNA 3'-OH attacks the covalent intermediate to expel the active-site tyrosine and restore the DNA phosphodiester backbone.</text>
</comment>
<dbReference type="InterPro" id="IPR013825">
    <property type="entry name" value="Topo_IA_cen_sub2"/>
</dbReference>
<feature type="site" description="Interaction with DNA" evidence="8">
    <location>
        <position position="169"/>
    </location>
</feature>
<protein>
    <recommendedName>
        <fullName evidence="8">DNA topoisomerase 1</fullName>
        <ecNumber evidence="8">5.6.2.1</ecNumber>
    </recommendedName>
    <alternativeName>
        <fullName evidence="8">DNA topoisomerase I</fullName>
    </alternativeName>
</protein>
<evidence type="ECO:0000259" key="11">
    <source>
        <dbReference type="PROSITE" id="PS50880"/>
    </source>
</evidence>
<feature type="site" description="Interaction with DNA" evidence="8">
    <location>
        <position position="540"/>
    </location>
</feature>
<dbReference type="Pfam" id="PF01131">
    <property type="entry name" value="Topoisom_bac"/>
    <property type="match status" value="1"/>
</dbReference>
<dbReference type="Proteomes" id="UP000078437">
    <property type="component" value="Chromosome"/>
</dbReference>
<keyword evidence="6 8" id="KW-0238">DNA-binding</keyword>
<comment type="subunit">
    <text evidence="8">Monomer.</text>
</comment>
<dbReference type="InterPro" id="IPR023406">
    <property type="entry name" value="Topo_IA_AS"/>
</dbReference>
<dbReference type="Gene3D" id="2.70.20.10">
    <property type="entry name" value="Topoisomerase I, domain 3"/>
    <property type="match status" value="1"/>
</dbReference>
<feature type="region of interest" description="Interaction with DNA" evidence="8">
    <location>
        <begin position="177"/>
        <end position="182"/>
    </location>
</feature>
<dbReference type="InterPro" id="IPR006171">
    <property type="entry name" value="TOPRIM_dom"/>
</dbReference>
<feature type="compositionally biased region" description="Low complexity" evidence="10">
    <location>
        <begin position="923"/>
        <end position="952"/>
    </location>
</feature>
<gene>
    <name evidence="8" type="primary">topA</name>
    <name evidence="13" type="ORF">ATC03_14945</name>
</gene>
<evidence type="ECO:0000256" key="6">
    <source>
        <dbReference type="ARBA" id="ARBA00023125"/>
    </source>
</evidence>
<dbReference type="EC" id="5.6.2.1" evidence="8"/>
<dbReference type="InterPro" id="IPR025589">
    <property type="entry name" value="Toprim_C_rpt"/>
</dbReference>
<evidence type="ECO:0000256" key="4">
    <source>
        <dbReference type="ARBA" id="ARBA00022842"/>
    </source>
</evidence>
<feature type="site" description="Interaction with DNA" evidence="8">
    <location>
        <position position="153"/>
    </location>
</feature>
<evidence type="ECO:0000256" key="1">
    <source>
        <dbReference type="ARBA" id="ARBA00000213"/>
    </source>
</evidence>
<dbReference type="Gene3D" id="1.10.460.10">
    <property type="entry name" value="Topoisomerase I, domain 2"/>
    <property type="match status" value="1"/>
</dbReference>
<dbReference type="SMART" id="SM00437">
    <property type="entry name" value="TOP1Ac"/>
    <property type="match status" value="1"/>
</dbReference>
<dbReference type="SUPFAM" id="SSF56712">
    <property type="entry name" value="Prokaryotic type I DNA topoisomerase"/>
    <property type="match status" value="1"/>
</dbReference>
<dbReference type="GO" id="GO:0006265">
    <property type="term" value="P:DNA topological change"/>
    <property type="evidence" value="ECO:0007669"/>
    <property type="project" value="UniProtKB-UniRule"/>
</dbReference>
<dbReference type="Pfam" id="PF13368">
    <property type="entry name" value="Toprim_C_rpt"/>
    <property type="match status" value="4"/>
</dbReference>
<feature type="site" description="Interaction with DNA" evidence="8">
    <location>
        <position position="162"/>
    </location>
</feature>
<feature type="region of interest" description="Disordered" evidence="10">
    <location>
        <begin position="897"/>
        <end position="965"/>
    </location>
</feature>
<dbReference type="PANTHER" id="PTHR42785">
    <property type="entry name" value="DNA TOPOISOMERASE, TYPE IA, CORE"/>
    <property type="match status" value="1"/>
</dbReference>
<feature type="region of interest" description="Disordered" evidence="10">
    <location>
        <begin position="466"/>
        <end position="487"/>
    </location>
</feature>
<sequence>MSGAKKLVIVESPTKMKSIAQYLGDGYEVLSSVGHIRDLIEPKNLPPELKKGGLGKFSVDVDNGFEPYYVVSDSKKKTVAELKRALKNADELLLATDEDREGEAIAWHLLQELKPKIPVRRMVFHEITKDAIQKAKDNTRELDTALVDAQETRRILDRLYGYEVSPVLWRKVGPGLSAGRVQSAATRLVVERERERLAFVSAEYWDLLGRFAPATSGSAFDAKLVRLGGDRIAVGRDFDDLGKLKSKAAVLDEATARALVEALKAPGVRRVVSKLEQKPWTRRPSAPFTTSTLQQEAGRKLRLSAKDTMRVAQSLYENGYITYMRTDSVSLSKQAIDAARAQATALYGADSVPDAPRTYTGKSKNAQEAHEAIRPSGEEFRTPPSLKGSLRGREFDLYDLIWKRTVASQMADAKGQTATVTIEVGPTAADAATPEGATAAIGGTIAEFTASGTVITFPGFRAAYEESRDEDRNADDASGEAKLPPLKEGQEITLEELEAKGHETSPLPRYTEASLVKRLEELGIGRPSTFASIISTILDRGYVTQRGQALVPSWIAFSVVRLLEEHFGDLVQFDFTAEMEDDLDRIAAGEADRVDWLNGFYFGNETHRGLRQVVDNLGDIDAREINSIPISDGVTLRIGRYGPYLETVDPEAGPDATPRRVNLPQDLAPDELTPAKARELIDAPVQTDRELGANPENGKQVVVKDGRFGPYVTELEPEPETDAAASVDPKTGEVVEAPKPKRGAKKPVAVKPRTASLFKSMQIEEVDLDTALKLLDLPRTVGLDPESGDEITAQNGRYGPYLKKGAETRTLPSEDAIFDIDLPGALELLAQPKYGARRASSALKEFAEDPVSGKPIKVKDGRFGPYVTDGTTNATIPRAETVEEITFERAVELLQIKRDKGPAAPRAKKAPAAKKPAAKKPAAKPAAKTSAAAKKTTTAAKTTAANTTAARKPAVRKTATKPDEA</sequence>
<keyword evidence="5 8" id="KW-0799">Topoisomerase</keyword>
<feature type="region of interest" description="Disordered" evidence="10">
    <location>
        <begin position="351"/>
        <end position="388"/>
    </location>
</feature>
<dbReference type="CDD" id="cd03363">
    <property type="entry name" value="TOPRIM_TopoIA_TopoI"/>
    <property type="match status" value="1"/>
</dbReference>
<dbReference type="SMART" id="SM00436">
    <property type="entry name" value="TOP1Bc"/>
    <property type="match status" value="1"/>
</dbReference>
<feature type="domain" description="Topo IA-type catalytic" evidence="12">
    <location>
        <begin position="143"/>
        <end position="608"/>
    </location>
</feature>
<organism evidence="13 14">
    <name type="scientific">Agromyces aureus</name>
    <dbReference type="NCBI Taxonomy" id="453304"/>
    <lineage>
        <taxon>Bacteria</taxon>
        <taxon>Bacillati</taxon>
        <taxon>Actinomycetota</taxon>
        <taxon>Actinomycetes</taxon>
        <taxon>Micrococcales</taxon>
        <taxon>Microbacteriaceae</taxon>
        <taxon>Agromyces</taxon>
    </lineage>
</organism>